<accession>A8RNQ0</accession>
<keyword evidence="1" id="KW-0472">Membrane</keyword>
<name>A8RNQ0_ENTBW</name>
<comment type="caution">
    <text evidence="2">The sequence shown here is derived from an EMBL/GenBank/DDBJ whole genome shotgun (WGS) entry which is preliminary data.</text>
</comment>
<reference evidence="2 3" key="2">
    <citation type="submission" date="2007-09" db="EMBL/GenBank/DDBJ databases">
        <title>Draft genome sequence of Clostridium bolteae (ATCC BAA-613).</title>
        <authorList>
            <person name="Sudarsanam P."/>
            <person name="Ley R."/>
            <person name="Guruge J."/>
            <person name="Turnbaugh P.J."/>
            <person name="Mahowald M."/>
            <person name="Liep D."/>
            <person name="Gordon J."/>
        </authorList>
    </citation>
    <scope>NUCLEOTIDE SEQUENCE [LARGE SCALE GENOMIC DNA]</scope>
    <source>
        <strain evidence="3">ATCC BAA-613 / DSM 15670 / CCUG 46953 / JCM 12243 / WAL 16351</strain>
    </source>
</reference>
<dbReference type="EMBL" id="ABCC02000023">
    <property type="protein sequence ID" value="EDP17173.1"/>
    <property type="molecule type" value="Genomic_DNA"/>
</dbReference>
<keyword evidence="1" id="KW-1133">Transmembrane helix</keyword>
<dbReference type="PaxDb" id="411902-CLOBOL_02245"/>
<evidence type="ECO:0000313" key="2">
    <source>
        <dbReference type="EMBL" id="EDP17173.1"/>
    </source>
</evidence>
<dbReference type="HOGENOM" id="CLU_3097299_0_0_9"/>
<organism evidence="2 3">
    <name type="scientific">Enterocloster bolteae (strain ATCC BAA-613 / DSM 15670 / CCUG 46953 / JCM 12243 / WAL 16351)</name>
    <name type="common">Clostridium bolteae</name>
    <dbReference type="NCBI Taxonomy" id="411902"/>
    <lineage>
        <taxon>Bacteria</taxon>
        <taxon>Bacillati</taxon>
        <taxon>Bacillota</taxon>
        <taxon>Clostridia</taxon>
        <taxon>Lachnospirales</taxon>
        <taxon>Lachnospiraceae</taxon>
        <taxon>Enterocloster</taxon>
    </lineage>
</organism>
<evidence type="ECO:0000313" key="3">
    <source>
        <dbReference type="Proteomes" id="UP000005396"/>
    </source>
</evidence>
<keyword evidence="1" id="KW-0812">Transmembrane</keyword>
<sequence>MGIFNKILISHIFVSHYSYDDLQKYVIFIFIENIILYYGGIFHEQRYSKMV</sequence>
<proteinExistence type="predicted"/>
<feature type="transmembrane region" description="Helical" evidence="1">
    <location>
        <begin position="25"/>
        <end position="42"/>
    </location>
</feature>
<protein>
    <submittedName>
        <fullName evidence="2">Uncharacterized protein</fullName>
    </submittedName>
</protein>
<dbReference type="AlphaFoldDB" id="A8RNQ0"/>
<reference evidence="2 3" key="1">
    <citation type="submission" date="2007-08" db="EMBL/GenBank/DDBJ databases">
        <authorList>
            <person name="Fulton L."/>
            <person name="Clifton S."/>
            <person name="Fulton B."/>
            <person name="Xu J."/>
            <person name="Minx P."/>
            <person name="Pepin K.H."/>
            <person name="Johnson M."/>
            <person name="Thiruvilangam P."/>
            <person name="Bhonagiri V."/>
            <person name="Nash W.E."/>
            <person name="Mardis E.R."/>
            <person name="Wilson R.K."/>
        </authorList>
    </citation>
    <scope>NUCLEOTIDE SEQUENCE [LARGE SCALE GENOMIC DNA]</scope>
    <source>
        <strain evidence="3">ATCC BAA-613 / DSM 15670 / CCUG 46953 / JCM 12243 / WAL 16351</strain>
    </source>
</reference>
<dbReference type="Proteomes" id="UP000005396">
    <property type="component" value="Unassembled WGS sequence"/>
</dbReference>
<evidence type="ECO:0000256" key="1">
    <source>
        <dbReference type="SAM" id="Phobius"/>
    </source>
</evidence>
<gene>
    <name evidence="2" type="ORF">CLOBOL_02245</name>
</gene>